<dbReference type="Gene3D" id="1.20.1600.10">
    <property type="entry name" value="Outer membrane efflux proteins (OEP)"/>
    <property type="match status" value="1"/>
</dbReference>
<dbReference type="GO" id="GO:0005886">
    <property type="term" value="C:plasma membrane"/>
    <property type="evidence" value="ECO:0007669"/>
    <property type="project" value="UniProtKB-SubCell"/>
</dbReference>
<dbReference type="Pfam" id="PF02321">
    <property type="entry name" value="OEP"/>
    <property type="match status" value="2"/>
</dbReference>
<dbReference type="RefSeq" id="WP_035130416.1">
    <property type="nucleotide sequence ID" value="NZ_JRLV01000001.1"/>
</dbReference>
<name>A0A0A2LWU0_9FLAO</name>
<comment type="subcellular location">
    <subcellularLocation>
        <location evidence="2">Cell membrane</location>
        <topology evidence="2">Lipid-anchor</topology>
    </subcellularLocation>
</comment>
<keyword evidence="2" id="KW-0812">Transmembrane</keyword>
<dbReference type="STRING" id="1406840.Q763_01685"/>
<dbReference type="InterPro" id="IPR003423">
    <property type="entry name" value="OMP_efflux"/>
</dbReference>
<dbReference type="PANTHER" id="PTHR30203:SF33">
    <property type="entry name" value="BLR4455 PROTEIN"/>
    <property type="match status" value="1"/>
</dbReference>
<keyword evidence="5" id="KW-1185">Reference proteome</keyword>
<evidence type="ECO:0000313" key="5">
    <source>
        <dbReference type="Proteomes" id="UP000030129"/>
    </source>
</evidence>
<comment type="caution">
    <text evidence="4">The sequence shown here is derived from an EMBL/GenBank/DDBJ whole genome shotgun (WGS) entry which is preliminary data.</text>
</comment>
<protein>
    <submittedName>
        <fullName evidence="4">RND transporter</fullName>
    </submittedName>
</protein>
<keyword evidence="2" id="KW-1134">Transmembrane beta strand</keyword>
<keyword evidence="2" id="KW-0564">Palmitate</keyword>
<gene>
    <name evidence="4" type="ORF">Q763_01685</name>
</gene>
<evidence type="ECO:0000256" key="3">
    <source>
        <dbReference type="SAM" id="Coils"/>
    </source>
</evidence>
<feature type="coiled-coil region" evidence="3">
    <location>
        <begin position="387"/>
        <end position="414"/>
    </location>
</feature>
<dbReference type="SUPFAM" id="SSF56954">
    <property type="entry name" value="Outer membrane efflux proteins (OEP)"/>
    <property type="match status" value="1"/>
</dbReference>
<dbReference type="Proteomes" id="UP000030129">
    <property type="component" value="Unassembled WGS sequence"/>
</dbReference>
<dbReference type="PANTHER" id="PTHR30203">
    <property type="entry name" value="OUTER MEMBRANE CATION EFFLUX PROTEIN"/>
    <property type="match status" value="1"/>
</dbReference>
<dbReference type="AlphaFoldDB" id="A0A0A2LWU0"/>
<evidence type="ECO:0000313" key="4">
    <source>
        <dbReference type="EMBL" id="KGO84479.1"/>
    </source>
</evidence>
<keyword evidence="2" id="KW-0472">Membrane</keyword>
<dbReference type="NCBIfam" id="TIGR01845">
    <property type="entry name" value="outer_NodT"/>
    <property type="match status" value="1"/>
</dbReference>
<dbReference type="InterPro" id="IPR010131">
    <property type="entry name" value="MdtP/NodT-like"/>
</dbReference>
<dbReference type="GO" id="GO:0015562">
    <property type="term" value="F:efflux transmembrane transporter activity"/>
    <property type="evidence" value="ECO:0007669"/>
    <property type="project" value="InterPro"/>
</dbReference>
<dbReference type="EMBL" id="JRLV01000001">
    <property type="protein sequence ID" value="KGO84479.1"/>
    <property type="molecule type" value="Genomic_DNA"/>
</dbReference>
<dbReference type="eggNOG" id="COG1538">
    <property type="taxonomic scope" value="Bacteria"/>
</dbReference>
<dbReference type="PROSITE" id="PS51257">
    <property type="entry name" value="PROKAR_LIPOPROTEIN"/>
    <property type="match status" value="1"/>
</dbReference>
<comment type="similarity">
    <text evidence="1 2">Belongs to the outer membrane factor (OMF) (TC 1.B.17) family.</text>
</comment>
<dbReference type="Gene3D" id="2.20.200.10">
    <property type="entry name" value="Outer membrane efflux proteins (OEP)"/>
    <property type="match status" value="1"/>
</dbReference>
<organism evidence="4 5">
    <name type="scientific">Flavobacterium beibuense F44-8</name>
    <dbReference type="NCBI Taxonomy" id="1406840"/>
    <lineage>
        <taxon>Bacteria</taxon>
        <taxon>Pseudomonadati</taxon>
        <taxon>Bacteroidota</taxon>
        <taxon>Flavobacteriia</taxon>
        <taxon>Flavobacteriales</taxon>
        <taxon>Flavobacteriaceae</taxon>
        <taxon>Flavobacterium</taxon>
    </lineage>
</organism>
<sequence length="469" mass="51623">MKNLNIYIVFTAFLVLTGCKVSKDVEVQPELPEAYRNAVVTADTLTIADVEWKTFFPDAALQDLIGKAISGNYDLQIAIKNIEASHQLLKQAKWGNVPQANLYVNANTTIPSENSLNGLSAKNFLGTSHVEDYNAGINLSWEADIWRKINSRKKEALAQYLKTEEAKKAVQTELVTGVAKGYYNLLMLDAQLSVAKKNLELSENTLRMVSMQFDAGQVTSLAVEQANAQKLTAARIVPMLEKQIAIQENALSILTGELPGEIARITSLDLEPVYENISTGLPAAIVSRRPDVKMFEYDLAAANARVGVTKAQMYPAINITAAGGLNSFKSNNWFNMPSSLFGMVAGGLVQPLLNSRRLRTEYEVAKIEREKAVLSFRQGVLVAVGEVSDALVQIEKLKDEQDFAQQRVESLQKATTNADKLFNRGMATYLEVITAQSNVLQSELDLATLKRDQLNAVTDLYRALGGGWK</sequence>
<evidence type="ECO:0000256" key="2">
    <source>
        <dbReference type="RuleBase" id="RU362097"/>
    </source>
</evidence>
<proteinExistence type="inferred from homology"/>
<evidence type="ECO:0000256" key="1">
    <source>
        <dbReference type="ARBA" id="ARBA00007613"/>
    </source>
</evidence>
<keyword evidence="3" id="KW-0175">Coiled coil</keyword>
<accession>A0A0A2LWU0</accession>
<reference evidence="4 5" key="1">
    <citation type="submission" date="2013-09" db="EMBL/GenBank/DDBJ databases">
        <authorList>
            <person name="Zeng Z."/>
            <person name="Chen C."/>
        </authorList>
    </citation>
    <scope>NUCLEOTIDE SEQUENCE [LARGE SCALE GENOMIC DNA]</scope>
    <source>
        <strain evidence="4 5">F44-8</strain>
    </source>
</reference>
<keyword evidence="2" id="KW-0449">Lipoprotein</keyword>